<dbReference type="RefSeq" id="WP_249319785.1">
    <property type="nucleotide sequence ID" value="NZ_JACRSN010000012.1"/>
</dbReference>
<dbReference type="InterPro" id="IPR003265">
    <property type="entry name" value="HhH-GPD_domain"/>
</dbReference>
<dbReference type="GO" id="GO:0003684">
    <property type="term" value="F:damaged DNA binding"/>
    <property type="evidence" value="ECO:0007669"/>
    <property type="project" value="InterPro"/>
</dbReference>
<keyword evidence="3" id="KW-0227">DNA damage</keyword>
<dbReference type="PANTHER" id="PTHR10242:SF2">
    <property type="entry name" value="N-GLYCOSYLASE_DNA LYASE"/>
    <property type="match status" value="1"/>
</dbReference>
<gene>
    <name evidence="11" type="ORF">IAG03_08975</name>
</gene>
<dbReference type="Gene3D" id="3.30.310.260">
    <property type="match status" value="1"/>
</dbReference>
<dbReference type="InterPro" id="IPR052054">
    <property type="entry name" value="Oxidative_DNA_repair_enzyme"/>
</dbReference>
<evidence type="ECO:0000259" key="10">
    <source>
        <dbReference type="SMART" id="SM00478"/>
    </source>
</evidence>
<dbReference type="GO" id="GO:0006284">
    <property type="term" value="P:base-excision repair"/>
    <property type="evidence" value="ECO:0007669"/>
    <property type="project" value="InterPro"/>
</dbReference>
<comment type="caution">
    <text evidence="11">The sequence shown here is derived from an EMBL/GenBank/DDBJ whole genome shotgun (WGS) entry which is preliminary data.</text>
</comment>
<dbReference type="Pfam" id="PF00730">
    <property type="entry name" value="HhH-GPD"/>
    <property type="match status" value="1"/>
</dbReference>
<accession>A0A926DA27</accession>
<dbReference type="SUPFAM" id="SSF48150">
    <property type="entry name" value="DNA-glycosylase"/>
    <property type="match status" value="1"/>
</dbReference>
<dbReference type="InterPro" id="IPR011257">
    <property type="entry name" value="DNA_glycosylase"/>
</dbReference>
<name>A0A926DA27_9FIRM</name>
<dbReference type="Gene3D" id="1.10.1670.10">
    <property type="entry name" value="Helix-hairpin-Helix base-excision DNA repair enzymes (C-terminal)"/>
    <property type="match status" value="1"/>
</dbReference>
<dbReference type="Pfam" id="PF07934">
    <property type="entry name" value="OGG_N"/>
    <property type="match status" value="1"/>
</dbReference>
<dbReference type="SMART" id="SM00478">
    <property type="entry name" value="ENDO3c"/>
    <property type="match status" value="1"/>
</dbReference>
<evidence type="ECO:0000256" key="4">
    <source>
        <dbReference type="ARBA" id="ARBA00022801"/>
    </source>
</evidence>
<keyword evidence="5" id="KW-0234">DNA repair</keyword>
<evidence type="ECO:0000256" key="9">
    <source>
        <dbReference type="ARBA" id="ARBA00044632"/>
    </source>
</evidence>
<dbReference type="PANTHER" id="PTHR10242">
    <property type="entry name" value="8-OXOGUANINE DNA GLYCOSYLASE"/>
    <property type="match status" value="1"/>
</dbReference>
<comment type="catalytic activity">
    <reaction evidence="9">
        <text>2'-deoxyribonucleotide-(2'-deoxyribose 5'-phosphate)-2'-deoxyribonucleotide-DNA = a 3'-end 2'-deoxyribonucleotide-(2,3-dehydro-2,3-deoxyribose 5'-phosphate)-DNA + a 5'-end 5'-phospho-2'-deoxyribonucleoside-DNA + H(+)</text>
        <dbReference type="Rhea" id="RHEA:66592"/>
        <dbReference type="Rhea" id="RHEA-COMP:13180"/>
        <dbReference type="Rhea" id="RHEA-COMP:16897"/>
        <dbReference type="Rhea" id="RHEA-COMP:17067"/>
        <dbReference type="ChEBI" id="CHEBI:15378"/>
        <dbReference type="ChEBI" id="CHEBI:136412"/>
        <dbReference type="ChEBI" id="CHEBI:157695"/>
        <dbReference type="ChEBI" id="CHEBI:167181"/>
        <dbReference type="EC" id="4.2.99.18"/>
    </reaction>
</comment>
<dbReference type="EMBL" id="JACRSN010000012">
    <property type="protein sequence ID" value="MBC8534127.1"/>
    <property type="molecule type" value="Genomic_DNA"/>
</dbReference>
<evidence type="ECO:0000313" key="12">
    <source>
        <dbReference type="Proteomes" id="UP000651482"/>
    </source>
</evidence>
<dbReference type="GO" id="GO:0006289">
    <property type="term" value="P:nucleotide-excision repair"/>
    <property type="evidence" value="ECO:0007669"/>
    <property type="project" value="InterPro"/>
</dbReference>
<keyword evidence="6" id="KW-0456">Lyase</keyword>
<organism evidence="11 12">
    <name type="scientific">Yeguia hominis</name>
    <dbReference type="NCBI Taxonomy" id="2763662"/>
    <lineage>
        <taxon>Bacteria</taxon>
        <taxon>Bacillati</taxon>
        <taxon>Bacillota</taxon>
        <taxon>Clostridia</taxon>
        <taxon>Eubacteriales</taxon>
        <taxon>Yeguiaceae</taxon>
        <taxon>Yeguia</taxon>
    </lineage>
</organism>
<evidence type="ECO:0000256" key="7">
    <source>
        <dbReference type="ARBA" id="ARBA00023268"/>
    </source>
</evidence>
<keyword evidence="4" id="KW-0378">Hydrolase</keyword>
<keyword evidence="12" id="KW-1185">Reference proteome</keyword>
<dbReference type="SUPFAM" id="SSF55945">
    <property type="entry name" value="TATA-box binding protein-like"/>
    <property type="match status" value="1"/>
</dbReference>
<dbReference type="EC" id="4.2.99.18" evidence="2"/>
<dbReference type="GO" id="GO:0008534">
    <property type="term" value="F:oxidized purine nucleobase lesion DNA N-glycosylase activity"/>
    <property type="evidence" value="ECO:0007669"/>
    <property type="project" value="InterPro"/>
</dbReference>
<dbReference type="InterPro" id="IPR023170">
    <property type="entry name" value="HhH_base_excis_C"/>
</dbReference>
<dbReference type="GO" id="GO:0140078">
    <property type="term" value="F:class I DNA-(apurinic or apyrimidinic site) endonuclease activity"/>
    <property type="evidence" value="ECO:0007669"/>
    <property type="project" value="UniProtKB-EC"/>
</dbReference>
<dbReference type="InterPro" id="IPR012904">
    <property type="entry name" value="OGG_N"/>
</dbReference>
<evidence type="ECO:0000256" key="5">
    <source>
        <dbReference type="ARBA" id="ARBA00023204"/>
    </source>
</evidence>
<keyword evidence="7" id="KW-0511">Multifunctional enzyme</keyword>
<dbReference type="AlphaFoldDB" id="A0A926DA27"/>
<evidence type="ECO:0000313" key="11">
    <source>
        <dbReference type="EMBL" id="MBC8534127.1"/>
    </source>
</evidence>
<protein>
    <recommendedName>
        <fullName evidence="2">DNA-(apurinic or apyrimidinic site) lyase</fullName>
        <ecNumber evidence="2">4.2.99.18</ecNumber>
    </recommendedName>
</protein>
<dbReference type="Gene3D" id="1.10.340.30">
    <property type="entry name" value="Hypothetical protein, domain 2"/>
    <property type="match status" value="1"/>
</dbReference>
<dbReference type="Proteomes" id="UP000651482">
    <property type="component" value="Unassembled WGS sequence"/>
</dbReference>
<evidence type="ECO:0000256" key="1">
    <source>
        <dbReference type="ARBA" id="ARBA00010679"/>
    </source>
</evidence>
<dbReference type="CDD" id="cd00056">
    <property type="entry name" value="ENDO3c"/>
    <property type="match status" value="1"/>
</dbReference>
<evidence type="ECO:0000256" key="6">
    <source>
        <dbReference type="ARBA" id="ARBA00023239"/>
    </source>
</evidence>
<reference evidence="11" key="1">
    <citation type="submission" date="2020-08" db="EMBL/GenBank/DDBJ databases">
        <title>Genome public.</title>
        <authorList>
            <person name="Liu C."/>
            <person name="Sun Q."/>
        </authorList>
    </citation>
    <scope>NUCLEOTIDE SEQUENCE</scope>
    <source>
        <strain evidence="11">NSJ-40</strain>
    </source>
</reference>
<proteinExistence type="inferred from homology"/>
<sequence length="295" mass="33212">MNAVYENGKILLSADASIFNLAQTLECGQCFRWECAEDGAWHGVSSGKALRVRQTEQQIIFEGTTEEEFQTFWSDYFDLNTDYERIHKKLCERNAALRLAAVSASGLRILRQEPWETLCSFILSQNNNIPRIKKIIETLCSCFGEKLPGGEYSFPSAEVIAELSEEDLSPIKCGFRSKYLLDAAKKIAEGKFDLHAIEMMPTEEARKMLTMLRGVGPKVAECVLLYGFHRLEAFPVDVWMTRAMTGLFPGESPDSFGEYAGIAQQYIYYYSRLHPELFSGDAPETSTSKEIGALS</sequence>
<feature type="domain" description="HhH-GPD" evidence="10">
    <location>
        <begin position="123"/>
        <end position="272"/>
    </location>
</feature>
<evidence type="ECO:0000256" key="8">
    <source>
        <dbReference type="ARBA" id="ARBA00023295"/>
    </source>
</evidence>
<keyword evidence="8" id="KW-0326">Glycosidase</keyword>
<comment type="similarity">
    <text evidence="1">Belongs to the type-1 OGG1 family.</text>
</comment>
<evidence type="ECO:0000256" key="2">
    <source>
        <dbReference type="ARBA" id="ARBA00012720"/>
    </source>
</evidence>
<evidence type="ECO:0000256" key="3">
    <source>
        <dbReference type="ARBA" id="ARBA00022763"/>
    </source>
</evidence>